<comment type="similarity">
    <text evidence="1">Belongs to the EndA/NucM nuclease family.</text>
</comment>
<dbReference type="Gene3D" id="2.60.120.200">
    <property type="match status" value="1"/>
</dbReference>
<organism evidence="7 8">
    <name type="scientific">Mesonia maritima</name>
    <dbReference type="NCBI Taxonomy" id="1793873"/>
    <lineage>
        <taxon>Bacteria</taxon>
        <taxon>Pseudomonadati</taxon>
        <taxon>Bacteroidota</taxon>
        <taxon>Flavobacteriia</taxon>
        <taxon>Flavobacteriales</taxon>
        <taxon>Flavobacteriaceae</taxon>
        <taxon>Mesonia</taxon>
    </lineage>
</organism>
<dbReference type="Proteomes" id="UP001257659">
    <property type="component" value="Unassembled WGS sequence"/>
</dbReference>
<evidence type="ECO:0000256" key="3">
    <source>
        <dbReference type="ARBA" id="ARBA00022729"/>
    </source>
</evidence>
<dbReference type="SMART" id="SM00060">
    <property type="entry name" value="FN3"/>
    <property type="match status" value="1"/>
</dbReference>
<dbReference type="PROSITE" id="PS50853">
    <property type="entry name" value="FN3"/>
    <property type="match status" value="1"/>
</dbReference>
<evidence type="ECO:0000256" key="2">
    <source>
        <dbReference type="ARBA" id="ARBA00022722"/>
    </source>
</evidence>
<comment type="caution">
    <text evidence="7">The sequence shown here is derived from an EMBL/GenBank/DDBJ whole genome shotgun (WGS) entry which is preliminary data.</text>
</comment>
<evidence type="ECO:0000313" key="7">
    <source>
        <dbReference type="EMBL" id="MDR6300800.1"/>
    </source>
</evidence>
<feature type="chain" id="PRO_5046195573" evidence="5">
    <location>
        <begin position="22"/>
        <end position="628"/>
    </location>
</feature>
<dbReference type="Pfam" id="PF18962">
    <property type="entry name" value="Por_Secre_tail"/>
    <property type="match status" value="1"/>
</dbReference>
<sequence length="628" mass="69728">MIKKVLFLLSVSFTIFSQAQAPAGYYSSAQGLSGYALKSELSTIITNGHNAQSYGDLWTVYYTSDIDDYYEQDGTILDIYSEDPSGNDPYNFTVGNDQCSGSNGGEGYCYNREHSFPKSWFNDASPMVTDMHHIFPTDAKVNGERGNFPYGEVSNPSFTSQNGTKKGNNSYNHPSAYNGTVFEPIDEFKGDLARVYFYMATRYESQIAGWENSNAGSDATLNGTSNQVFEDWMLAMLLEWHYADPVSEKEEDRNDAAYLFQGNRNPYVDNEAWVTTIWDANPDTQAPSAPTNLVATSITTNSLELSWNASTDNVAVLNYQIEQDGNLIETNNATQTTVNNLTPNTNYSFQVFAVDPSGNISSGSNTLNVTTLSTENILIDEDFNDCNTIQFTAVSELSDSDWECLTQYGENNSGAYQMNSYSQGQQNPSIDWLITTNAINFDDYKDEILSFYTVATYGNSALELRYSTDYDGGNSPSNFTWTSVPNVTIPLHSNGGSNQEVYEFSNIDISSISGEVYIAFKYDTSNGEQATRWTVDSFKIFGEESLSVGNNELNSFSIFPNPATTEINIQVENTPNFSYRIYNLTGKIIQENNNKNTEKISVADLSSGLYLLQLTSNGKTATKKLIIQ</sequence>
<proteinExistence type="inferred from homology"/>
<dbReference type="InterPro" id="IPR026444">
    <property type="entry name" value="Secre_tail"/>
</dbReference>
<dbReference type="InterPro" id="IPR007346">
    <property type="entry name" value="Endonuclease-I"/>
</dbReference>
<accession>A0ABU1K5A8</accession>
<dbReference type="PANTHER" id="PTHR33607:SF2">
    <property type="entry name" value="ENDONUCLEASE-1"/>
    <property type="match status" value="1"/>
</dbReference>
<dbReference type="Pfam" id="PF04231">
    <property type="entry name" value="Endonuclease_1"/>
    <property type="match status" value="1"/>
</dbReference>
<reference evidence="7 8" key="1">
    <citation type="submission" date="2023-07" db="EMBL/GenBank/DDBJ databases">
        <title>Genomic Encyclopedia of Type Strains, Phase IV (KMG-IV): sequencing the most valuable type-strain genomes for metagenomic binning, comparative biology and taxonomic classification.</title>
        <authorList>
            <person name="Goeker M."/>
        </authorList>
    </citation>
    <scope>NUCLEOTIDE SEQUENCE [LARGE SCALE GENOMIC DNA]</scope>
    <source>
        <strain evidence="7 8">DSM 102814</strain>
    </source>
</reference>
<evidence type="ECO:0000259" key="6">
    <source>
        <dbReference type="PROSITE" id="PS50853"/>
    </source>
</evidence>
<gene>
    <name evidence="7" type="ORF">GGR31_001443</name>
</gene>
<feature type="signal peptide" evidence="5">
    <location>
        <begin position="1"/>
        <end position="21"/>
    </location>
</feature>
<evidence type="ECO:0000256" key="4">
    <source>
        <dbReference type="ARBA" id="ARBA00022801"/>
    </source>
</evidence>
<keyword evidence="7" id="KW-0255">Endonuclease</keyword>
<keyword evidence="2" id="KW-0540">Nuclease</keyword>
<evidence type="ECO:0000256" key="1">
    <source>
        <dbReference type="ARBA" id="ARBA00006429"/>
    </source>
</evidence>
<evidence type="ECO:0000256" key="5">
    <source>
        <dbReference type="SAM" id="SignalP"/>
    </source>
</evidence>
<dbReference type="SUPFAM" id="SSF54060">
    <property type="entry name" value="His-Me finger endonucleases"/>
    <property type="match status" value="1"/>
</dbReference>
<dbReference type="RefSeq" id="WP_309727697.1">
    <property type="nucleotide sequence ID" value="NZ_JAVDQA010000003.1"/>
</dbReference>
<dbReference type="GO" id="GO:0004519">
    <property type="term" value="F:endonuclease activity"/>
    <property type="evidence" value="ECO:0007669"/>
    <property type="project" value="UniProtKB-KW"/>
</dbReference>
<keyword evidence="4" id="KW-0378">Hydrolase</keyword>
<dbReference type="Gene3D" id="2.60.40.10">
    <property type="entry name" value="Immunoglobulins"/>
    <property type="match status" value="1"/>
</dbReference>
<dbReference type="InterPro" id="IPR013783">
    <property type="entry name" value="Ig-like_fold"/>
</dbReference>
<dbReference type="PANTHER" id="PTHR33607">
    <property type="entry name" value="ENDONUCLEASE-1"/>
    <property type="match status" value="1"/>
</dbReference>
<dbReference type="CDD" id="cd00063">
    <property type="entry name" value="FN3"/>
    <property type="match status" value="1"/>
</dbReference>
<keyword evidence="3 5" id="KW-0732">Signal</keyword>
<dbReference type="NCBIfam" id="TIGR04183">
    <property type="entry name" value="Por_Secre_tail"/>
    <property type="match status" value="1"/>
</dbReference>
<dbReference type="SUPFAM" id="SSF49265">
    <property type="entry name" value="Fibronectin type III"/>
    <property type="match status" value="1"/>
</dbReference>
<evidence type="ECO:0000313" key="8">
    <source>
        <dbReference type="Proteomes" id="UP001257659"/>
    </source>
</evidence>
<dbReference type="InterPro" id="IPR044925">
    <property type="entry name" value="His-Me_finger_sf"/>
</dbReference>
<dbReference type="Pfam" id="PF00041">
    <property type="entry name" value="fn3"/>
    <property type="match status" value="1"/>
</dbReference>
<protein>
    <submittedName>
        <fullName evidence="7">Endonuclease I/chitodextrinase</fullName>
    </submittedName>
</protein>
<name>A0ABU1K5A8_9FLAO</name>
<dbReference type="InterPro" id="IPR036116">
    <property type="entry name" value="FN3_sf"/>
</dbReference>
<dbReference type="EMBL" id="JAVDQA010000003">
    <property type="protein sequence ID" value="MDR6300800.1"/>
    <property type="molecule type" value="Genomic_DNA"/>
</dbReference>
<feature type="domain" description="Fibronectin type-III" evidence="6">
    <location>
        <begin position="289"/>
        <end position="374"/>
    </location>
</feature>
<dbReference type="InterPro" id="IPR003961">
    <property type="entry name" value="FN3_dom"/>
</dbReference>
<keyword evidence="8" id="KW-1185">Reference proteome</keyword>